<feature type="domain" description="4Fe-4S ferredoxin-type" evidence="13">
    <location>
        <begin position="680"/>
        <end position="709"/>
    </location>
</feature>
<feature type="binding site" evidence="10">
    <location>
        <begin position="969"/>
        <end position="972"/>
    </location>
    <ligand>
        <name>thiamine diphosphate</name>
        <dbReference type="ChEBI" id="CHEBI:58937"/>
    </ligand>
</feature>
<dbReference type="InterPro" id="IPR002869">
    <property type="entry name" value="Pyrv_flavodox_OxRed_cen"/>
</dbReference>
<feature type="binding site" evidence="12">
    <location>
        <position position="751"/>
    </location>
    <ligand>
        <name>[4Fe-4S] cluster</name>
        <dbReference type="ChEBI" id="CHEBI:49883"/>
        <label>2</label>
    </ligand>
</feature>
<dbReference type="PANTHER" id="PTHR32154">
    <property type="entry name" value="PYRUVATE-FLAVODOXIN OXIDOREDUCTASE-RELATED"/>
    <property type="match status" value="1"/>
</dbReference>
<feature type="binding site" evidence="12">
    <location>
        <position position="689"/>
    </location>
    <ligand>
        <name>[4Fe-4S] cluster</name>
        <dbReference type="ChEBI" id="CHEBI:49883"/>
        <label>1</label>
    </ligand>
</feature>
<feature type="site" description="Important for catalytic activity" evidence="11">
    <location>
        <position position="114"/>
    </location>
</feature>
<keyword evidence="2 9" id="KW-0813">Transport</keyword>
<dbReference type="InterPro" id="IPR037112">
    <property type="entry name" value="Pyrv-flavodox_OxR_EKR_sf"/>
</dbReference>
<feature type="binding site" evidence="10">
    <location>
        <begin position="998"/>
        <end position="1003"/>
    </location>
    <ligand>
        <name>thiamine diphosphate</name>
        <dbReference type="ChEBI" id="CHEBI:58937"/>
    </ligand>
</feature>
<feature type="binding site" evidence="12">
    <location>
        <position position="841"/>
    </location>
    <ligand>
        <name>[4Fe-4S] cluster</name>
        <dbReference type="ChEBI" id="CHEBI:49883"/>
        <label>3</label>
    </ligand>
</feature>
<dbReference type="SUPFAM" id="SSF53323">
    <property type="entry name" value="Pyruvate-ferredoxin oxidoreductase, PFOR, domain III"/>
    <property type="match status" value="1"/>
</dbReference>
<dbReference type="FunFam" id="3.30.70.20:FF:000022">
    <property type="entry name" value="Pyruvate:ferredoxin (Flavodoxin) oxidoreductase"/>
    <property type="match status" value="1"/>
</dbReference>
<dbReference type="SMART" id="SM00890">
    <property type="entry name" value="EKR"/>
    <property type="match status" value="1"/>
</dbReference>
<comment type="caution">
    <text evidence="14">The sequence shown here is derived from an EMBL/GenBank/DDBJ whole genome shotgun (WGS) entry which is preliminary data.</text>
</comment>
<feature type="binding site" evidence="10">
    <location>
        <position position="818"/>
    </location>
    <ligand>
        <name>thiamine diphosphate</name>
        <dbReference type="ChEBI" id="CHEBI:58937"/>
    </ligand>
</feature>
<keyword evidence="14" id="KW-0670">Pyruvate</keyword>
<keyword evidence="5 9" id="KW-0249">Electron transport</keyword>
<feature type="site" description="Important for catalytic activity" evidence="11">
    <location>
        <position position="64"/>
    </location>
</feature>
<feature type="binding site" evidence="12">
    <location>
        <position position="745"/>
    </location>
    <ligand>
        <name>[4Fe-4S] cluster</name>
        <dbReference type="ChEBI" id="CHEBI:49883"/>
        <label>2</label>
    </ligand>
</feature>
<dbReference type="EMBL" id="JACEGA010000001">
    <property type="protein sequence ID" value="MBB2183146.1"/>
    <property type="molecule type" value="Genomic_DNA"/>
</dbReference>
<dbReference type="GO" id="GO:0006979">
    <property type="term" value="P:response to oxidative stress"/>
    <property type="evidence" value="ECO:0007669"/>
    <property type="project" value="TreeGrafter"/>
</dbReference>
<evidence type="ECO:0000256" key="12">
    <source>
        <dbReference type="PIRSR" id="PIRSR000159-50"/>
    </source>
</evidence>
<dbReference type="InterPro" id="IPR002880">
    <property type="entry name" value="Pyrv_Fd/Flavodoxin_OxRdtase_N"/>
</dbReference>
<dbReference type="FunFam" id="3.40.50.920:FF:000007">
    <property type="entry name" value="Pyruvate:ferredoxin (Flavodoxin) oxidoreductase"/>
    <property type="match status" value="1"/>
</dbReference>
<gene>
    <name evidence="14" type="primary">nifJ</name>
    <name evidence="14" type="ORF">H0486_09670</name>
</gene>
<keyword evidence="4 12" id="KW-0479">Metal-binding</keyword>
<dbReference type="Gene3D" id="3.40.50.970">
    <property type="match status" value="2"/>
</dbReference>
<evidence type="ECO:0000256" key="3">
    <source>
        <dbReference type="ARBA" id="ARBA00022485"/>
    </source>
</evidence>
<dbReference type="FunFam" id="3.40.920.10:FF:000001">
    <property type="entry name" value="Pyruvate:ferredoxin (Flavodoxin) oxidoreductase"/>
    <property type="match status" value="1"/>
</dbReference>
<evidence type="ECO:0000256" key="7">
    <source>
        <dbReference type="ARBA" id="ARBA00023004"/>
    </source>
</evidence>
<dbReference type="CDD" id="cd07034">
    <property type="entry name" value="TPP_PYR_PFOR_IOR-alpha_like"/>
    <property type="match status" value="1"/>
</dbReference>
<evidence type="ECO:0000256" key="5">
    <source>
        <dbReference type="ARBA" id="ARBA00022982"/>
    </source>
</evidence>
<feature type="site" description="Important for catalytic activity" evidence="11">
    <location>
        <position position="31"/>
    </location>
</feature>
<feature type="site" description="Important for catalytic activity" evidence="11">
    <location>
        <position position="1003"/>
    </location>
</feature>
<evidence type="ECO:0000256" key="8">
    <source>
        <dbReference type="ARBA" id="ARBA00023014"/>
    </source>
</evidence>
<dbReference type="FunFam" id="3.40.50.970:FF:000012">
    <property type="entry name" value="Pyruvate:ferredoxin (Flavodoxin) oxidoreductase"/>
    <property type="match status" value="1"/>
</dbReference>
<dbReference type="Pfam" id="PF10371">
    <property type="entry name" value="EKR"/>
    <property type="match status" value="1"/>
</dbReference>
<dbReference type="GO" id="GO:0030976">
    <property type="term" value="F:thiamine pyrophosphate binding"/>
    <property type="evidence" value="ECO:0007669"/>
    <property type="project" value="InterPro"/>
</dbReference>
<dbReference type="Gene3D" id="3.40.50.920">
    <property type="match status" value="1"/>
</dbReference>
<dbReference type="GO" id="GO:0022900">
    <property type="term" value="P:electron transport chain"/>
    <property type="evidence" value="ECO:0007669"/>
    <property type="project" value="InterPro"/>
</dbReference>
<dbReference type="Pfam" id="PF12838">
    <property type="entry name" value="Fer4_7"/>
    <property type="match status" value="1"/>
</dbReference>
<dbReference type="InterPro" id="IPR009014">
    <property type="entry name" value="Transketo_C/PFOR_II"/>
</dbReference>
<evidence type="ECO:0000256" key="4">
    <source>
        <dbReference type="ARBA" id="ARBA00022723"/>
    </source>
</evidence>
<dbReference type="FunFam" id="3.40.50.970:FF:000041">
    <property type="entry name" value="Pyruvate:ferredoxin (Flavodoxin) oxidoreductase"/>
    <property type="match status" value="1"/>
</dbReference>
<feature type="binding site" evidence="12">
    <location>
        <position position="813"/>
    </location>
    <ligand>
        <name>[4Fe-4S] cluster</name>
        <dbReference type="ChEBI" id="CHEBI:49883"/>
        <label>3</label>
    </ligand>
</feature>
<dbReference type="GO" id="GO:0019164">
    <property type="term" value="F:pyruvate synthase activity"/>
    <property type="evidence" value="ECO:0007669"/>
    <property type="project" value="UniProtKB-EC"/>
</dbReference>
<evidence type="ECO:0000259" key="13">
    <source>
        <dbReference type="PROSITE" id="PS51379"/>
    </source>
</evidence>
<dbReference type="GO" id="GO:0051539">
    <property type="term" value="F:4 iron, 4 sulfur cluster binding"/>
    <property type="evidence" value="ECO:0007669"/>
    <property type="project" value="UniProtKB-KW"/>
</dbReference>
<evidence type="ECO:0000313" key="15">
    <source>
        <dbReference type="Proteomes" id="UP000574276"/>
    </source>
</evidence>
<feature type="binding site" evidence="12">
    <location>
        <position position="1078"/>
    </location>
    <ligand>
        <name>[4Fe-4S] cluster</name>
        <dbReference type="ChEBI" id="CHEBI:49883"/>
        <label>3</label>
    </ligand>
</feature>
<evidence type="ECO:0000256" key="10">
    <source>
        <dbReference type="PIRSR" id="PIRSR000159-1"/>
    </source>
</evidence>
<evidence type="ECO:0000256" key="6">
    <source>
        <dbReference type="ARBA" id="ARBA00023002"/>
    </source>
</evidence>
<dbReference type="GO" id="GO:0005506">
    <property type="term" value="F:iron ion binding"/>
    <property type="evidence" value="ECO:0007669"/>
    <property type="project" value="InterPro"/>
</dbReference>
<organism evidence="14 15">
    <name type="scientific">Variimorphobacter saccharofermentans</name>
    <dbReference type="NCBI Taxonomy" id="2755051"/>
    <lineage>
        <taxon>Bacteria</taxon>
        <taxon>Bacillati</taxon>
        <taxon>Bacillota</taxon>
        <taxon>Clostridia</taxon>
        <taxon>Lachnospirales</taxon>
        <taxon>Lachnospiraceae</taxon>
        <taxon>Variimorphobacter</taxon>
    </lineage>
</organism>
<dbReference type="PROSITE" id="PS00198">
    <property type="entry name" value="4FE4S_FER_1"/>
    <property type="match status" value="1"/>
</dbReference>
<feature type="binding site" evidence="12">
    <location>
        <position position="699"/>
    </location>
    <ligand>
        <name>[4Fe-4S] cluster</name>
        <dbReference type="ChEBI" id="CHEBI:49883"/>
        <label>2</label>
    </ligand>
</feature>
<dbReference type="PANTHER" id="PTHR32154:SF0">
    <property type="entry name" value="PYRUVATE-FLAVODOXIN OXIDOREDUCTASE-RELATED"/>
    <property type="match status" value="1"/>
</dbReference>
<keyword evidence="7 12" id="KW-0408">Iron</keyword>
<dbReference type="Gene3D" id="3.30.70.20">
    <property type="match status" value="1"/>
</dbReference>
<reference evidence="14 15" key="1">
    <citation type="submission" date="2020-07" db="EMBL/GenBank/DDBJ databases">
        <title>Characterization and genome sequencing of isolate MD1, a novel member within the family Lachnospiraceae.</title>
        <authorList>
            <person name="Rettenmaier R."/>
            <person name="Di Bello L."/>
            <person name="Zinser C."/>
            <person name="Scheitz K."/>
            <person name="Liebl W."/>
            <person name="Zverlov V."/>
        </authorList>
    </citation>
    <scope>NUCLEOTIDE SEQUENCE [LARGE SCALE GENOMIC DNA]</scope>
    <source>
        <strain evidence="14 15">MD1</strain>
    </source>
</reference>
<feature type="binding site" evidence="12">
    <location>
        <position position="816"/>
    </location>
    <ligand>
        <name>[4Fe-4S] cluster</name>
        <dbReference type="ChEBI" id="CHEBI:49883"/>
        <label>3</label>
    </ligand>
</feature>
<dbReference type="Pfam" id="PF01855">
    <property type="entry name" value="POR_N"/>
    <property type="match status" value="1"/>
</dbReference>
<evidence type="ECO:0000313" key="14">
    <source>
        <dbReference type="EMBL" id="MBB2183146.1"/>
    </source>
</evidence>
<dbReference type="CDD" id="cd03377">
    <property type="entry name" value="TPP_PFOR_PNO"/>
    <property type="match status" value="1"/>
</dbReference>
<feature type="binding site" evidence="12">
    <location>
        <position position="755"/>
    </location>
    <ligand>
        <name>[4Fe-4S] cluster</name>
        <dbReference type="ChEBI" id="CHEBI:49883"/>
        <label>1</label>
    </ligand>
</feature>
<accession>A0A839K0J9</accession>
<name>A0A839K0J9_9FIRM</name>
<keyword evidence="6 9" id="KW-0560">Oxidoreductase</keyword>
<comment type="catalytic activity">
    <reaction evidence="9">
        <text>2 oxidized [2Fe-2S]-[ferredoxin] + pyruvate + CoA = 2 reduced [2Fe-2S]-[ferredoxin] + acetyl-CoA + CO2 + H(+)</text>
        <dbReference type="Rhea" id="RHEA:12765"/>
        <dbReference type="Rhea" id="RHEA-COMP:10000"/>
        <dbReference type="Rhea" id="RHEA-COMP:10001"/>
        <dbReference type="ChEBI" id="CHEBI:15361"/>
        <dbReference type="ChEBI" id="CHEBI:15378"/>
        <dbReference type="ChEBI" id="CHEBI:16526"/>
        <dbReference type="ChEBI" id="CHEBI:33737"/>
        <dbReference type="ChEBI" id="CHEBI:33738"/>
        <dbReference type="ChEBI" id="CHEBI:57287"/>
        <dbReference type="ChEBI" id="CHEBI:57288"/>
        <dbReference type="EC" id="1.2.7.1"/>
    </reaction>
</comment>
<dbReference type="Proteomes" id="UP000574276">
    <property type="component" value="Unassembled WGS sequence"/>
</dbReference>
<dbReference type="PIRSF" id="PIRSF000159">
    <property type="entry name" value="NifJ"/>
    <property type="match status" value="1"/>
</dbReference>
<dbReference type="InterPro" id="IPR019456">
    <property type="entry name" value="Pyrv-flavodox_OxRtase_EKR"/>
</dbReference>
<feature type="binding site" evidence="12">
    <location>
        <position position="692"/>
    </location>
    <ligand>
        <name>[4Fe-4S] cluster</name>
        <dbReference type="ChEBI" id="CHEBI:49883"/>
        <label>1</label>
    </ligand>
</feature>
<dbReference type="Gene3D" id="4.10.780.10">
    <property type="entry name" value="Pyruvate-flavodoxin oxidoreductase, EKR domain"/>
    <property type="match status" value="1"/>
</dbReference>
<dbReference type="Gene3D" id="3.40.920.10">
    <property type="entry name" value="Pyruvate-ferredoxin oxidoreductase, PFOR, domain III"/>
    <property type="match status" value="1"/>
</dbReference>
<dbReference type="InterPro" id="IPR033412">
    <property type="entry name" value="PFOR_II"/>
</dbReference>
<dbReference type="InterPro" id="IPR011895">
    <property type="entry name" value="Pyrv_flavodox_OxRed"/>
</dbReference>
<comment type="cofactor">
    <cofactor evidence="12">
        <name>[4Fe-4S] cluster</name>
        <dbReference type="ChEBI" id="CHEBI:49883"/>
    </cofactor>
    <text evidence="12">Binds 3 [4Fe-4S] clusters per subunit.</text>
</comment>
<dbReference type="InterPro" id="IPR017896">
    <property type="entry name" value="4Fe4S_Fe-S-bd"/>
</dbReference>
<dbReference type="EC" id="1.2.7.1" evidence="9"/>
<dbReference type="InterPro" id="IPR029061">
    <property type="entry name" value="THDP-binding"/>
</dbReference>
<proteinExistence type="inferred from homology"/>
<comment type="similarity">
    <text evidence="1 9">Belongs to the pyruvate:ferredoxin/flavodoxin oxidoreductase family.</text>
</comment>
<sequence>MSKIIMTVDGNTAASYAAYAFTEVAAIYPITPSSGMAEVVDEWAAHGRKNIFGQEVNVVEMQSEAGAAGAFHGSLQAGALTTTFTASQGLLLMIPNMYKAAGELLPGVIHVSARAIATHALSIFGDHQDVMATRQTGCAMLASGSVQEVVDLAPIAHLSAIKGRLPFVHFFDGFRTSHEVQKIEALEYRDYADMVDMEAIKSFRERALSPNHPSIRGTAQNSDIYFQGREVSNPFYENIIPIVEEYMAKMTEYTGREYHLFDYYGPEDAEYVIVAMGSVTQTIEQTIDYFNKQGEKYGLVKVRLYRPFSVEHFLNCLPKTVKKIAVLDRTKEPGAIGEPLYLDVCACFRGNANAPEIYGGRYGLASKDTNATHIKAVYKNLKEEKPKNWFTIGIDDDVTKTSLAPVKEIQVEPEGMISCQIWGLGSDGTVGANKEAIKIIGDNSDLNVQAYFDYDSKKSGGITISNLRFGKEPIKSTYLVSHADYVACHNQSYVNKYDLLQSIKPGGVFVLNTQWTEEELDENLPNIMKKQLAEKNVQFYTINAIGIAEEIGLGNRINMIMQGAFFKLTNVLPEDIYVKELKARIKKLYGKKGEKVVKMNEEAVDQGIKSVKKVSIPKEWGSLDSEKQSGVEEPDFIRKIMRPMSELKGGDLPVSAFVGREDGTFPSGTTAYEKRGIAVNVPEWIEERCIQCNQCSFVCPHAVIRPFLLDDEELSKAPDTFVVKKASGKNLEGYHYKIQISPMDCTGCGNCADVCPAKGKALIMQPIGTQIPMQIENWKFAVENVSFKENVAYGPAYKDSQFKAPLIEFSGACAGCGETPYVKLLTQLFGERMMIANATGCSSIWAASAPSTAYTINREGKGPSWANSLFEDNAEFGFGMYLAVKQIRNKLEDNMRKLNTMNIEEKIKEAFHDWIHYKQDGKASEEASKKVLDVLENFVSTDVEITQLVQEIKDNRDYLTKRSVWLIGGDGWAYDIGYGGLDHVMASGEDINVLVFDTEVYSNTGGQSSKSTPTGAIAKFAASGKKQGKKDLGRMMMTYGNVYVAQVGINADNTQLIRAFREAEEHHGPSIIIAYAPCINHGIKEGMGRSMATIKKAVQSGYWHLYRYNPGLKIEGKNPFILDSKEPTESFREFILGQVRYSALEKSFPEQAEELFRQSERLAKERYEIYKQMAGADPININVDWETV</sequence>
<evidence type="ECO:0000256" key="9">
    <source>
        <dbReference type="PIRNR" id="PIRNR000159"/>
    </source>
</evidence>
<keyword evidence="3 12" id="KW-0004">4Fe-4S</keyword>
<dbReference type="RefSeq" id="WP_228352825.1">
    <property type="nucleotide sequence ID" value="NZ_JACEGA010000001.1"/>
</dbReference>
<feature type="binding site" evidence="10">
    <location>
        <position position="64"/>
    </location>
    <ligand>
        <name>thiamine diphosphate</name>
        <dbReference type="ChEBI" id="CHEBI:58937"/>
    </ligand>
</feature>
<dbReference type="Pfam" id="PF17147">
    <property type="entry name" value="PFOR_II"/>
    <property type="match status" value="1"/>
</dbReference>
<protein>
    <recommendedName>
        <fullName evidence="9">Pyruvate:ferredoxin oxidoreductase</fullName>
        <ecNumber evidence="9">1.2.7.1</ecNumber>
    </recommendedName>
    <alternativeName>
        <fullName evidence="9">Pyruvate synthase</fullName>
    </alternativeName>
</protein>
<dbReference type="AlphaFoldDB" id="A0A839K0J9"/>
<feature type="binding site" evidence="10">
    <location>
        <position position="114"/>
    </location>
    <ligand>
        <name>pyruvate</name>
        <dbReference type="ChEBI" id="CHEBI:15361"/>
    </ligand>
</feature>
<feature type="binding site" evidence="10">
    <location>
        <position position="841"/>
    </location>
    <ligand>
        <name>thiamine diphosphate</name>
        <dbReference type="ChEBI" id="CHEBI:58937"/>
    </ligand>
</feature>
<feature type="binding site" evidence="12">
    <location>
        <position position="748"/>
    </location>
    <ligand>
        <name>[4Fe-4S] cluster</name>
        <dbReference type="ChEBI" id="CHEBI:49883"/>
        <label>2</label>
    </ligand>
</feature>
<dbReference type="Pfam" id="PF02775">
    <property type="entry name" value="TPP_enzyme_C"/>
    <property type="match status" value="1"/>
</dbReference>
<evidence type="ECO:0000256" key="2">
    <source>
        <dbReference type="ARBA" id="ARBA00022448"/>
    </source>
</evidence>
<feature type="binding site" evidence="10">
    <location>
        <position position="31"/>
    </location>
    <ligand>
        <name>pyruvate</name>
        <dbReference type="ChEBI" id="CHEBI:15361"/>
    </ligand>
</feature>
<dbReference type="SUPFAM" id="SSF52922">
    <property type="entry name" value="TK C-terminal domain-like"/>
    <property type="match status" value="1"/>
</dbReference>
<keyword evidence="15" id="KW-1185">Reference proteome</keyword>
<feature type="binding site" evidence="12">
    <location>
        <position position="695"/>
    </location>
    <ligand>
        <name>[4Fe-4S] cluster</name>
        <dbReference type="ChEBI" id="CHEBI:49883"/>
        <label>1</label>
    </ligand>
</feature>
<evidence type="ECO:0000256" key="1">
    <source>
        <dbReference type="ARBA" id="ARBA00009032"/>
    </source>
</evidence>
<dbReference type="Pfam" id="PF01558">
    <property type="entry name" value="POR"/>
    <property type="match status" value="1"/>
</dbReference>
<dbReference type="PROSITE" id="PS51379">
    <property type="entry name" value="4FE4S_FER_2"/>
    <property type="match status" value="2"/>
</dbReference>
<dbReference type="InterPro" id="IPR011766">
    <property type="entry name" value="TPP_enzyme_TPP-bd"/>
</dbReference>
<dbReference type="InterPro" id="IPR050722">
    <property type="entry name" value="Pyruvate:ferred/Flavod_OxRd"/>
</dbReference>
<dbReference type="SUPFAM" id="SSF52518">
    <property type="entry name" value="Thiamin diphosphate-binding fold (THDP-binding)"/>
    <property type="match status" value="2"/>
</dbReference>
<dbReference type="NCBIfam" id="TIGR02176">
    <property type="entry name" value="pyruv_ox_red"/>
    <property type="match status" value="1"/>
</dbReference>
<keyword evidence="8 12" id="KW-0411">Iron-sulfur</keyword>
<dbReference type="InterPro" id="IPR019752">
    <property type="entry name" value="Pyrv/ketoisovalerate_OxRed_cat"/>
</dbReference>
<dbReference type="SUPFAM" id="SSF54862">
    <property type="entry name" value="4Fe-4S ferredoxins"/>
    <property type="match status" value="1"/>
</dbReference>
<dbReference type="InterPro" id="IPR017900">
    <property type="entry name" value="4Fe4S_Fe_S_CS"/>
</dbReference>
<feature type="domain" description="4Fe-4S ferredoxin-type" evidence="13">
    <location>
        <begin position="736"/>
        <end position="767"/>
    </location>
</feature>
<evidence type="ECO:0000256" key="11">
    <source>
        <dbReference type="PIRSR" id="PIRSR000159-2"/>
    </source>
</evidence>